<keyword evidence="6" id="KW-1133">Transmembrane helix</keyword>
<dbReference type="EMBL" id="SOCA01000003">
    <property type="protein sequence ID" value="TDU70845.1"/>
    <property type="molecule type" value="Genomic_DNA"/>
</dbReference>
<proteinExistence type="predicted"/>
<dbReference type="GO" id="GO:0004674">
    <property type="term" value="F:protein serine/threonine kinase activity"/>
    <property type="evidence" value="ECO:0007669"/>
    <property type="project" value="TreeGrafter"/>
</dbReference>
<comment type="caution">
    <text evidence="8">The sequence shown here is derived from an EMBL/GenBank/DDBJ whole genome shotgun (WGS) entry which is preliminary data.</text>
</comment>
<dbReference type="Gene3D" id="1.25.40.10">
    <property type="entry name" value="Tetratricopeptide repeat domain"/>
    <property type="match status" value="1"/>
</dbReference>
<keyword evidence="6" id="KW-0472">Membrane</keyword>
<evidence type="ECO:0000256" key="1">
    <source>
        <dbReference type="ARBA" id="ARBA00022679"/>
    </source>
</evidence>
<dbReference type="InterPro" id="IPR017441">
    <property type="entry name" value="Protein_kinase_ATP_BS"/>
</dbReference>
<keyword evidence="2 5" id="KW-0547">Nucleotide-binding</keyword>
<reference evidence="8 9" key="1">
    <citation type="submission" date="2019-03" db="EMBL/GenBank/DDBJ databases">
        <title>Genomic Encyclopedia of Archaeal and Bacterial Type Strains, Phase II (KMG-II): from individual species to whole genera.</title>
        <authorList>
            <person name="Goeker M."/>
        </authorList>
    </citation>
    <scope>NUCLEOTIDE SEQUENCE [LARGE SCALE GENOMIC DNA]</scope>
    <source>
        <strain evidence="8 9">ATCC 25309</strain>
    </source>
</reference>
<dbReference type="PANTHER" id="PTHR43289:SF6">
    <property type="entry name" value="SERINE_THREONINE-PROTEIN KINASE NEKL-3"/>
    <property type="match status" value="1"/>
</dbReference>
<feature type="transmembrane region" description="Helical" evidence="6">
    <location>
        <begin position="397"/>
        <end position="421"/>
    </location>
</feature>
<sequence>MTEEEIFHAILSQGDAQERQRILAEHCPDDPVLRHRVEALLDSLKTENFMRVHLEPPTTPLPVKEMESQSIGPYKLLQQIGEGGFGTVWMAEQTHPVQRRVALKIIKAGMDTKEVIARFEQERQALALMDHPNIARVLDAGATETGRPFFVMELVRGVPITRFCDEHLLTPQARITLFTKVCRAVQHAHMKGVIHRDLKPSNILVTLHDGVPVPKVIDFGIAKAMQQRLTDKTLFTHFEQMVGTPLYMAPEQAELSGLDIDTRCDIYALGVLLYELLTGQTPFSQDELMKAGFDEMRRLIREREPKKPSTLLKTLAAATASTVATHRQSETPKLIGLLKGDLDWIVMKAMEKDRRRRYETASALADDLQRHLDHEPVLARPPSTVYRLQKLLQKNRAAFITISLVALSLLAGLAISTTLYVRLRVEKAQRAVEAAQFAIMSGEDEWITATIRECTAAGVPRTFIGLLEGEQHLIQGRVEDAIRTLEDLVHEAPKSIPARALLATAHDLVDDTRSYHRVMATLADAKPKEREDYLILGHALSHSDDEKERQQGVEFMAHAIHQMRDSPMARVLLAEARTRLAVHSRSLEEIQEAIADINAARGWQRHGIAVLAISSWAHAVGAQIAEEKNRADLRHSWLAVAKTDGEQLVTFDSFYAEKYLKLQKEIFAQMGVD</sequence>
<dbReference type="Gene3D" id="1.10.510.10">
    <property type="entry name" value="Transferase(Phosphotransferase) domain 1"/>
    <property type="match status" value="1"/>
</dbReference>
<dbReference type="AlphaFoldDB" id="A0A4R7S0Z4"/>
<dbReference type="Gene3D" id="3.30.200.20">
    <property type="entry name" value="Phosphorylase Kinase, domain 1"/>
    <property type="match status" value="1"/>
</dbReference>
<evidence type="ECO:0000256" key="4">
    <source>
        <dbReference type="ARBA" id="ARBA00022840"/>
    </source>
</evidence>
<keyword evidence="4 5" id="KW-0067">ATP-binding</keyword>
<protein>
    <recommendedName>
        <fullName evidence="7">Protein kinase domain-containing protein</fullName>
    </recommendedName>
</protein>
<dbReference type="PANTHER" id="PTHR43289">
    <property type="entry name" value="MITOGEN-ACTIVATED PROTEIN KINASE KINASE KINASE 20-RELATED"/>
    <property type="match status" value="1"/>
</dbReference>
<evidence type="ECO:0000256" key="3">
    <source>
        <dbReference type="ARBA" id="ARBA00022777"/>
    </source>
</evidence>
<dbReference type="PROSITE" id="PS00108">
    <property type="entry name" value="PROTEIN_KINASE_ST"/>
    <property type="match status" value="1"/>
</dbReference>
<gene>
    <name evidence="8" type="ORF">EI77_01963</name>
</gene>
<dbReference type="Proteomes" id="UP000295662">
    <property type="component" value="Unassembled WGS sequence"/>
</dbReference>
<dbReference type="SUPFAM" id="SSF56112">
    <property type="entry name" value="Protein kinase-like (PK-like)"/>
    <property type="match status" value="1"/>
</dbReference>
<name>A0A4R7S0Z4_9BACT</name>
<dbReference type="RefSeq" id="WP_133795054.1">
    <property type="nucleotide sequence ID" value="NZ_SOCA01000003.1"/>
</dbReference>
<evidence type="ECO:0000313" key="8">
    <source>
        <dbReference type="EMBL" id="TDU70845.1"/>
    </source>
</evidence>
<dbReference type="InterPro" id="IPR011990">
    <property type="entry name" value="TPR-like_helical_dom_sf"/>
</dbReference>
<keyword evidence="3" id="KW-0418">Kinase</keyword>
<keyword evidence="6" id="KW-0812">Transmembrane</keyword>
<dbReference type="Pfam" id="PF00069">
    <property type="entry name" value="Pkinase"/>
    <property type="match status" value="1"/>
</dbReference>
<dbReference type="PROSITE" id="PS00107">
    <property type="entry name" value="PROTEIN_KINASE_ATP"/>
    <property type="match status" value="1"/>
</dbReference>
<accession>A0A4R7S0Z4</accession>
<dbReference type="InterPro" id="IPR008271">
    <property type="entry name" value="Ser/Thr_kinase_AS"/>
</dbReference>
<dbReference type="GO" id="GO:0005524">
    <property type="term" value="F:ATP binding"/>
    <property type="evidence" value="ECO:0007669"/>
    <property type="project" value="UniProtKB-UniRule"/>
</dbReference>
<dbReference type="PROSITE" id="PS50011">
    <property type="entry name" value="PROTEIN_KINASE_DOM"/>
    <property type="match status" value="1"/>
</dbReference>
<dbReference type="InterPro" id="IPR000719">
    <property type="entry name" value="Prot_kinase_dom"/>
</dbReference>
<keyword evidence="1" id="KW-0808">Transferase</keyword>
<evidence type="ECO:0000259" key="7">
    <source>
        <dbReference type="PROSITE" id="PS50011"/>
    </source>
</evidence>
<dbReference type="OrthoDB" id="9783151at2"/>
<feature type="binding site" evidence="5">
    <location>
        <position position="104"/>
    </location>
    <ligand>
        <name>ATP</name>
        <dbReference type="ChEBI" id="CHEBI:30616"/>
    </ligand>
</feature>
<organism evidence="8 9">
    <name type="scientific">Prosthecobacter fusiformis</name>
    <dbReference type="NCBI Taxonomy" id="48464"/>
    <lineage>
        <taxon>Bacteria</taxon>
        <taxon>Pseudomonadati</taxon>
        <taxon>Verrucomicrobiota</taxon>
        <taxon>Verrucomicrobiia</taxon>
        <taxon>Verrucomicrobiales</taxon>
        <taxon>Verrucomicrobiaceae</taxon>
        <taxon>Prosthecobacter</taxon>
    </lineage>
</organism>
<evidence type="ECO:0000313" key="9">
    <source>
        <dbReference type="Proteomes" id="UP000295662"/>
    </source>
</evidence>
<dbReference type="SMART" id="SM00220">
    <property type="entry name" value="S_TKc"/>
    <property type="match status" value="1"/>
</dbReference>
<evidence type="ECO:0000256" key="5">
    <source>
        <dbReference type="PROSITE-ProRule" id="PRU10141"/>
    </source>
</evidence>
<evidence type="ECO:0000256" key="6">
    <source>
        <dbReference type="SAM" id="Phobius"/>
    </source>
</evidence>
<feature type="domain" description="Protein kinase" evidence="7">
    <location>
        <begin position="74"/>
        <end position="378"/>
    </location>
</feature>
<dbReference type="InterPro" id="IPR011009">
    <property type="entry name" value="Kinase-like_dom_sf"/>
</dbReference>
<keyword evidence="9" id="KW-1185">Reference proteome</keyword>
<dbReference type="CDD" id="cd14014">
    <property type="entry name" value="STKc_PknB_like"/>
    <property type="match status" value="1"/>
</dbReference>
<evidence type="ECO:0000256" key="2">
    <source>
        <dbReference type="ARBA" id="ARBA00022741"/>
    </source>
</evidence>